<evidence type="ECO:0000313" key="2">
    <source>
        <dbReference type="Proteomes" id="UP000321397"/>
    </source>
</evidence>
<protein>
    <submittedName>
        <fullName evidence="1">Uncharacterized protein</fullName>
    </submittedName>
</protein>
<name>A0A510K4P9_9FUSO</name>
<organism evidence="1 2">
    <name type="scientific">Leptotrichia wadei</name>
    <dbReference type="NCBI Taxonomy" id="157687"/>
    <lineage>
        <taxon>Bacteria</taxon>
        <taxon>Fusobacteriati</taxon>
        <taxon>Fusobacteriota</taxon>
        <taxon>Fusobacteriia</taxon>
        <taxon>Fusobacteriales</taxon>
        <taxon>Leptotrichiaceae</taxon>
        <taxon>Leptotrichia</taxon>
    </lineage>
</organism>
<evidence type="ECO:0000313" key="1">
    <source>
        <dbReference type="EMBL" id="BBM46600.1"/>
    </source>
</evidence>
<dbReference type="EMBL" id="AP019834">
    <property type="protein sequence ID" value="BBM46600.1"/>
    <property type="molecule type" value="Genomic_DNA"/>
</dbReference>
<gene>
    <name evidence="1" type="ORF">JMUB3933_0074</name>
</gene>
<accession>A0A510K4P9</accession>
<proteinExistence type="predicted"/>
<reference evidence="1 2" key="1">
    <citation type="submission" date="2019-07" db="EMBL/GenBank/DDBJ databases">
        <title>Complete Genome Sequence of Leptotrichia wadei Strain JMUB3933.</title>
        <authorList>
            <person name="Watanabe S."/>
            <person name="Cui L."/>
        </authorList>
    </citation>
    <scope>NUCLEOTIDE SEQUENCE [LARGE SCALE GENOMIC DNA]</scope>
    <source>
        <strain evidence="1 2">JMUB3933</strain>
    </source>
</reference>
<sequence length="39" mass="4315">MRNSDNEKELGIDFSTNKVKVIIGGNMLISILNGDSYDL</sequence>
<dbReference type="AlphaFoldDB" id="A0A510K4P9"/>
<dbReference type="Proteomes" id="UP000321397">
    <property type="component" value="Chromosome"/>
</dbReference>